<keyword evidence="1" id="KW-1133">Transmembrane helix</keyword>
<reference evidence="3 4" key="1">
    <citation type="journal article" date="2016" name="Sci. Rep.">
        <title>Genomic and phenotypic characterization of the species Acinetobacter venetianus.</title>
        <authorList>
            <person name="Fondi M."/>
            <person name="Maida I."/>
            <person name="Perrin E."/>
            <person name="Orlandini V."/>
            <person name="La Torre L."/>
            <person name="Bosi E."/>
            <person name="Negroni A."/>
            <person name="Zanaroli G."/>
            <person name="Fava F."/>
            <person name="Decorosi F."/>
            <person name="Giovannetti L."/>
            <person name="Viti C."/>
            <person name="Vaneechoutte M."/>
            <person name="Dijkshoorn L."/>
            <person name="Fani R."/>
        </authorList>
    </citation>
    <scope>NUCLEOTIDE SEQUENCE [LARGE SCALE GENOMIC DNA]</scope>
    <source>
        <strain evidence="3 4">LUH5627</strain>
    </source>
</reference>
<evidence type="ECO:0000256" key="1">
    <source>
        <dbReference type="SAM" id="Phobius"/>
    </source>
</evidence>
<protein>
    <submittedName>
        <fullName evidence="3">Bacterial Transmembrane Pair family protein</fullName>
    </submittedName>
</protein>
<sequence>MQGTKRRVTYVFFYEVLSFFICAMILAALSGTTLSHTGPLSILIAVIAVTVNFFYNYVFELWEKREVSKTRTVKRRVAHAIGFQLVLITILIPLIAWWMQISLVKAFLLDFSLMIIIPCFTFIYNYLFDLIFGLPSHLLESKELNTKPNH</sequence>
<feature type="domain" description="Chlorhexidine efflux transporter" evidence="2">
    <location>
        <begin position="3"/>
        <end position="65"/>
    </location>
</feature>
<dbReference type="Proteomes" id="UP000075680">
    <property type="component" value="Unassembled WGS sequence"/>
</dbReference>
<evidence type="ECO:0000313" key="3">
    <source>
        <dbReference type="EMBL" id="KXZ73480.1"/>
    </source>
</evidence>
<dbReference type="NCBIfam" id="NF033664">
    <property type="entry name" value="PACE_transport"/>
    <property type="match status" value="1"/>
</dbReference>
<gene>
    <name evidence="3" type="ORF">AVENLUH5627_00636</name>
</gene>
<feature type="transmembrane region" description="Helical" evidence="1">
    <location>
        <begin position="40"/>
        <end position="59"/>
    </location>
</feature>
<feature type="domain" description="Chlorhexidine efflux transporter" evidence="2">
    <location>
        <begin position="71"/>
        <end position="133"/>
    </location>
</feature>
<dbReference type="InterPro" id="IPR058208">
    <property type="entry name" value="PACE"/>
</dbReference>
<dbReference type="EMBL" id="JRUE01000064">
    <property type="protein sequence ID" value="KXZ73480.1"/>
    <property type="molecule type" value="Genomic_DNA"/>
</dbReference>
<dbReference type="AlphaFoldDB" id="A0A150I1G9"/>
<dbReference type="PATRIC" id="fig|52133.18.peg.662"/>
<keyword evidence="1 3" id="KW-0812">Transmembrane</keyword>
<dbReference type="Pfam" id="PF05232">
    <property type="entry name" value="BTP"/>
    <property type="match status" value="2"/>
</dbReference>
<proteinExistence type="predicted"/>
<keyword evidence="1" id="KW-0472">Membrane</keyword>
<feature type="transmembrane region" description="Helical" evidence="1">
    <location>
        <begin position="12"/>
        <end position="34"/>
    </location>
</feature>
<evidence type="ECO:0000313" key="4">
    <source>
        <dbReference type="Proteomes" id="UP000075680"/>
    </source>
</evidence>
<feature type="transmembrane region" description="Helical" evidence="1">
    <location>
        <begin position="111"/>
        <end position="132"/>
    </location>
</feature>
<evidence type="ECO:0000259" key="2">
    <source>
        <dbReference type="Pfam" id="PF05232"/>
    </source>
</evidence>
<accession>A0A150I1G9</accession>
<organism evidence="3 4">
    <name type="scientific">Acinetobacter venetianus</name>
    <dbReference type="NCBI Taxonomy" id="52133"/>
    <lineage>
        <taxon>Bacteria</taxon>
        <taxon>Pseudomonadati</taxon>
        <taxon>Pseudomonadota</taxon>
        <taxon>Gammaproteobacteria</taxon>
        <taxon>Moraxellales</taxon>
        <taxon>Moraxellaceae</taxon>
        <taxon>Acinetobacter</taxon>
    </lineage>
</organism>
<dbReference type="InterPro" id="IPR007896">
    <property type="entry name" value="BTP_bacteria"/>
</dbReference>
<name>A0A150I1G9_9GAMM</name>
<dbReference type="RefSeq" id="WP_061518145.1">
    <property type="nucleotide sequence ID" value="NZ_JRUE01000064.1"/>
</dbReference>
<feature type="transmembrane region" description="Helical" evidence="1">
    <location>
        <begin position="80"/>
        <end position="99"/>
    </location>
</feature>
<comment type="caution">
    <text evidence="3">The sequence shown here is derived from an EMBL/GenBank/DDBJ whole genome shotgun (WGS) entry which is preliminary data.</text>
</comment>